<reference evidence="2 3" key="1">
    <citation type="journal article" date="2019" name="Emerg. Microbes Infect.">
        <title>Comprehensive subspecies identification of 175 nontuberculous mycobacteria species based on 7547 genomic profiles.</title>
        <authorList>
            <person name="Matsumoto Y."/>
            <person name="Kinjo T."/>
            <person name="Motooka D."/>
            <person name="Nabeya D."/>
            <person name="Jung N."/>
            <person name="Uechi K."/>
            <person name="Horii T."/>
            <person name="Iida T."/>
            <person name="Fujita J."/>
            <person name="Nakamura S."/>
        </authorList>
    </citation>
    <scope>NUCLEOTIDE SEQUENCE [LARGE SCALE GENOMIC DNA]</scope>
    <source>
        <strain evidence="2 3">JCM 14738</strain>
    </source>
</reference>
<evidence type="ECO:0000313" key="2">
    <source>
        <dbReference type="EMBL" id="BBZ42457.1"/>
    </source>
</evidence>
<dbReference type="InterPro" id="IPR013022">
    <property type="entry name" value="Xyl_isomerase-like_TIM-brl"/>
</dbReference>
<dbReference type="SUPFAM" id="SSF51658">
    <property type="entry name" value="Xylose isomerase-like"/>
    <property type="match status" value="1"/>
</dbReference>
<organism evidence="2 3">
    <name type="scientific">Mycobacterium conspicuum</name>
    <dbReference type="NCBI Taxonomy" id="44010"/>
    <lineage>
        <taxon>Bacteria</taxon>
        <taxon>Bacillati</taxon>
        <taxon>Actinomycetota</taxon>
        <taxon>Actinomycetes</taxon>
        <taxon>Mycobacteriales</taxon>
        <taxon>Mycobacteriaceae</taxon>
        <taxon>Mycobacterium</taxon>
    </lineage>
</organism>
<sequence>MSRDLGIEFISVFGLPPADFVHLAADLGCRYISTALVGRPLKSLGYPAFSLKDDRALRRELLAAMDERGVGISLGEGMVITADTDVAGLAADLDVMAELGAAQINTLSFDRDRNRTFDQLATLAEMAAARGIRTTVELAPGATIGDPATLLAAIEHVGSPGLRLTLDTMHWVRSGLGAAELRELGPENIGYVQLSDTTLQPRRESYLQEAMYERMAPGDGELPLTEILAAVPVDVVVGLEIPMRSLAEAGVGPMDRLRPCVAAARQLGCR</sequence>
<dbReference type="STRING" id="44010.AWC00_17575"/>
<dbReference type="OrthoDB" id="4877958at2"/>
<dbReference type="PANTHER" id="PTHR12110:SF48">
    <property type="entry name" value="BLL3656 PROTEIN"/>
    <property type="match status" value="1"/>
</dbReference>
<name>A0A1X1T637_9MYCO</name>
<protein>
    <recommendedName>
        <fullName evidence="1">Xylose isomerase-like TIM barrel domain-containing protein</fullName>
    </recommendedName>
</protein>
<feature type="domain" description="Xylose isomerase-like TIM barrel" evidence="1">
    <location>
        <begin position="22"/>
        <end position="245"/>
    </location>
</feature>
<dbReference type="AlphaFoldDB" id="A0A1X1T637"/>
<dbReference type="Proteomes" id="UP000467385">
    <property type="component" value="Chromosome"/>
</dbReference>
<gene>
    <name evidence="2" type="ORF">MCNS_55200</name>
</gene>
<dbReference type="PANTHER" id="PTHR12110">
    <property type="entry name" value="HYDROXYPYRUVATE ISOMERASE"/>
    <property type="match status" value="1"/>
</dbReference>
<dbReference type="Pfam" id="PF01261">
    <property type="entry name" value="AP_endonuc_2"/>
    <property type="match status" value="1"/>
</dbReference>
<dbReference type="RefSeq" id="WP_085233991.1">
    <property type="nucleotide sequence ID" value="NZ_AP022613.1"/>
</dbReference>
<keyword evidence="3" id="KW-1185">Reference proteome</keyword>
<proteinExistence type="predicted"/>
<evidence type="ECO:0000259" key="1">
    <source>
        <dbReference type="Pfam" id="PF01261"/>
    </source>
</evidence>
<dbReference type="InterPro" id="IPR050312">
    <property type="entry name" value="IolE/XylAMocC-like"/>
</dbReference>
<accession>A0A1X1T637</accession>
<dbReference type="EMBL" id="AP022613">
    <property type="protein sequence ID" value="BBZ42457.1"/>
    <property type="molecule type" value="Genomic_DNA"/>
</dbReference>
<evidence type="ECO:0000313" key="3">
    <source>
        <dbReference type="Proteomes" id="UP000467385"/>
    </source>
</evidence>
<dbReference type="Gene3D" id="3.20.20.150">
    <property type="entry name" value="Divalent-metal-dependent TIM barrel enzymes"/>
    <property type="match status" value="1"/>
</dbReference>
<dbReference type="InterPro" id="IPR036237">
    <property type="entry name" value="Xyl_isomerase-like_sf"/>
</dbReference>